<reference evidence="2 3" key="1">
    <citation type="submission" date="2023-10" db="EMBL/GenBank/DDBJ databases">
        <title>Saccharopolyspora sp. nov., isolated from mangrove soil.</title>
        <authorList>
            <person name="Lu Y."/>
            <person name="Liu W."/>
        </authorList>
    </citation>
    <scope>NUCLEOTIDE SEQUENCE [LARGE SCALE GENOMIC DNA]</scope>
    <source>
        <strain evidence="2 3">S2-29</strain>
    </source>
</reference>
<feature type="domain" description="Bacterial bifunctional deaminase-reductase C-terminal" evidence="1">
    <location>
        <begin position="8"/>
        <end position="184"/>
    </location>
</feature>
<proteinExistence type="predicted"/>
<evidence type="ECO:0000259" key="1">
    <source>
        <dbReference type="Pfam" id="PF01872"/>
    </source>
</evidence>
<name>A0ABU6A7S9_9PSEU</name>
<dbReference type="Gene3D" id="3.40.430.10">
    <property type="entry name" value="Dihydrofolate Reductase, subunit A"/>
    <property type="match status" value="1"/>
</dbReference>
<dbReference type="Pfam" id="PF01872">
    <property type="entry name" value="RibD_C"/>
    <property type="match status" value="1"/>
</dbReference>
<protein>
    <submittedName>
        <fullName evidence="2">Dihydrofolate reductase family protein</fullName>
    </submittedName>
</protein>
<evidence type="ECO:0000313" key="2">
    <source>
        <dbReference type="EMBL" id="MEB3367617.1"/>
    </source>
</evidence>
<dbReference type="InterPro" id="IPR024072">
    <property type="entry name" value="DHFR-like_dom_sf"/>
</dbReference>
<dbReference type="InterPro" id="IPR050765">
    <property type="entry name" value="Riboflavin_Biosynth_HTPR"/>
</dbReference>
<organism evidence="2 3">
    <name type="scientific">Saccharopolyspora mangrovi</name>
    <dbReference type="NCBI Taxonomy" id="3082379"/>
    <lineage>
        <taxon>Bacteria</taxon>
        <taxon>Bacillati</taxon>
        <taxon>Actinomycetota</taxon>
        <taxon>Actinomycetes</taxon>
        <taxon>Pseudonocardiales</taxon>
        <taxon>Pseudonocardiaceae</taxon>
        <taxon>Saccharopolyspora</taxon>
    </lineage>
</organism>
<comment type="caution">
    <text evidence="2">The sequence shown here is derived from an EMBL/GenBank/DDBJ whole genome shotgun (WGS) entry which is preliminary data.</text>
</comment>
<dbReference type="RefSeq" id="WP_324265170.1">
    <property type="nucleotide sequence ID" value="NZ_JAWLNX010000005.1"/>
</dbReference>
<dbReference type="Proteomes" id="UP001327093">
    <property type="component" value="Unassembled WGS sequence"/>
</dbReference>
<dbReference type="PANTHER" id="PTHR38011:SF2">
    <property type="entry name" value="BIFUNCTIONAL DEAMINASE-REDUCTASE DOMAIN PROTEIN"/>
    <property type="match status" value="1"/>
</dbReference>
<dbReference type="PANTHER" id="PTHR38011">
    <property type="entry name" value="DIHYDROFOLATE REDUCTASE FAMILY PROTEIN (AFU_ORTHOLOGUE AFUA_8G06820)"/>
    <property type="match status" value="1"/>
</dbReference>
<accession>A0ABU6A7S9</accession>
<dbReference type="EMBL" id="JAWLNX010000005">
    <property type="protein sequence ID" value="MEB3367617.1"/>
    <property type="molecule type" value="Genomic_DNA"/>
</dbReference>
<dbReference type="SUPFAM" id="SSF53597">
    <property type="entry name" value="Dihydrofolate reductase-like"/>
    <property type="match status" value="1"/>
</dbReference>
<keyword evidence="3" id="KW-1185">Reference proteome</keyword>
<dbReference type="InterPro" id="IPR002734">
    <property type="entry name" value="RibDG_C"/>
</dbReference>
<evidence type="ECO:0000313" key="3">
    <source>
        <dbReference type="Proteomes" id="UP001327093"/>
    </source>
</evidence>
<gene>
    <name evidence="2" type="ORF">R4I43_09365</name>
</gene>
<sequence>MRIVVINHLTLDGVMQGPGRADEDTRDGFELGGWAAERGSDEAVARAWGQRLSAGGGYLLGRRTYEDVLSHWNSRDSPFRDSLNRAPKYVASNSAEPLTWPNSTLLSGDVPAAVAELKQSPGQDLHIMGSGALITSLAPLGLIDEYLLCIHPVVLGRGRKLFGDGFAPTDFELVDAAPTATGVIVANYLPRS</sequence>